<dbReference type="NCBIfam" id="TIGR02898">
    <property type="entry name" value="spore_YhcN_YlaJ"/>
    <property type="match status" value="1"/>
</dbReference>
<evidence type="ECO:0000256" key="1">
    <source>
        <dbReference type="SAM" id="SignalP"/>
    </source>
</evidence>
<feature type="chain" id="PRO_5017081877" description="YhcN/YlaJ family sporulation lipoprotein" evidence="1">
    <location>
        <begin position="22"/>
        <end position="206"/>
    </location>
</feature>
<keyword evidence="1" id="KW-0732">Signal</keyword>
<gene>
    <name evidence="2" type="ORF">DL897_07455</name>
</gene>
<dbReference type="OrthoDB" id="1707228at2"/>
<evidence type="ECO:0000313" key="3">
    <source>
        <dbReference type="Proteomes" id="UP000251213"/>
    </source>
</evidence>
<feature type="signal peptide" evidence="1">
    <location>
        <begin position="1"/>
        <end position="21"/>
    </location>
</feature>
<proteinExistence type="predicted"/>
<dbReference type="AlphaFoldDB" id="A0A364K6I3"/>
<name>A0A364K6I3_9BACL</name>
<dbReference type="InterPro" id="IPR014247">
    <property type="entry name" value="Spore_lipoprot_YhcN/YlaJ"/>
</dbReference>
<reference evidence="2 3" key="2">
    <citation type="submission" date="2018-06" db="EMBL/GenBank/DDBJ databases">
        <authorList>
            <person name="Zhirakovskaya E."/>
        </authorList>
    </citation>
    <scope>NUCLEOTIDE SEQUENCE [LARGE SCALE GENOMIC DNA]</scope>
    <source>
        <strain evidence="2 3">FBKL4.011</strain>
    </source>
</reference>
<dbReference type="PROSITE" id="PS51257">
    <property type="entry name" value="PROKAR_LIPOPROTEIN"/>
    <property type="match status" value="1"/>
</dbReference>
<accession>A0A364K6I3</accession>
<protein>
    <recommendedName>
        <fullName evidence="4">YhcN/YlaJ family sporulation lipoprotein</fullName>
    </recommendedName>
</protein>
<comment type="caution">
    <text evidence="2">The sequence shown here is derived from an EMBL/GenBank/DDBJ whole genome shotgun (WGS) entry which is preliminary data.</text>
</comment>
<evidence type="ECO:0008006" key="4">
    <source>
        <dbReference type="Google" id="ProtNLM"/>
    </source>
</evidence>
<organism evidence="2 3">
    <name type="scientific">Thermoflavimicrobium daqui</name>
    <dbReference type="NCBI Taxonomy" id="2137476"/>
    <lineage>
        <taxon>Bacteria</taxon>
        <taxon>Bacillati</taxon>
        <taxon>Bacillota</taxon>
        <taxon>Bacilli</taxon>
        <taxon>Bacillales</taxon>
        <taxon>Thermoactinomycetaceae</taxon>
        <taxon>Thermoflavimicrobium</taxon>
    </lineage>
</organism>
<dbReference type="GO" id="GO:0030435">
    <property type="term" value="P:sporulation resulting in formation of a cellular spore"/>
    <property type="evidence" value="ECO:0007669"/>
    <property type="project" value="InterPro"/>
</dbReference>
<evidence type="ECO:0000313" key="2">
    <source>
        <dbReference type="EMBL" id="RAL25903.1"/>
    </source>
</evidence>
<dbReference type="RefSeq" id="WP_113658517.1">
    <property type="nucleotide sequence ID" value="NZ_KZ845665.1"/>
</dbReference>
<dbReference type="InterPro" id="IPR019076">
    <property type="entry name" value="Spore_lipoprot_YhcN/YlaJ-like"/>
</dbReference>
<keyword evidence="3" id="KW-1185">Reference proteome</keyword>
<sequence length="206" mass="22934">MRWLLHGFIILSFLCVSVGCAGQTKKGAEDTRPAPTRVVYPTNDIPSKYVNDRDRMRNRAGTVNDRTINNRNGVANDRIINNRANLATPTPVRSYNVRAADQIVHSVTRLPEVRSAAALNMGHNAYVAVTLDKKVRNGRLTDALKQKIANQARKAEPAIRNVYVSANPDFAKQLTGYADDVRSGRPVQGLMDRLTDLIHRTFPESK</sequence>
<dbReference type="Proteomes" id="UP000251213">
    <property type="component" value="Unassembled WGS sequence"/>
</dbReference>
<dbReference type="EMBL" id="QJKK01000003">
    <property type="protein sequence ID" value="RAL25903.1"/>
    <property type="molecule type" value="Genomic_DNA"/>
</dbReference>
<dbReference type="Pfam" id="PF09580">
    <property type="entry name" value="Spore_YhcN_YlaJ"/>
    <property type="match status" value="1"/>
</dbReference>
<reference evidence="2 3" key="1">
    <citation type="submission" date="2018-06" db="EMBL/GenBank/DDBJ databases">
        <title>Thermoflavimicrobium daqus sp. nov., a thermophilic microbe isolated from Moutai-flavour Daqu.</title>
        <authorList>
            <person name="Wang X."/>
            <person name="Zhou H."/>
        </authorList>
    </citation>
    <scope>NUCLEOTIDE SEQUENCE [LARGE SCALE GENOMIC DNA]</scope>
    <source>
        <strain evidence="2 3">FBKL4.011</strain>
    </source>
</reference>